<sequence>MTDKPLIQQGREERSYYVQKSARAKPSEAAVDAAQINTGGNRMREASFDEMASERHLLYIYRCPQCGFKAELPPDEDPPVCPRCRIPCLKSGESYDA</sequence>
<name>A0A0B5KNR2_9BACT</name>
<dbReference type="AlphaFoldDB" id="A0A0B5KNR2"/>
<feature type="region of interest" description="Disordered" evidence="1">
    <location>
        <begin position="1"/>
        <end position="22"/>
    </location>
</feature>
<organism evidence="2">
    <name type="scientific">bacterium enrichment culture clone fosmid MGS-K1</name>
    <dbReference type="NCBI Taxonomy" id="1549356"/>
    <lineage>
        <taxon>Bacteria</taxon>
        <taxon>environmental samples</taxon>
    </lineage>
</organism>
<proteinExistence type="predicted"/>
<accession>A0A0B5KNR2</accession>
<evidence type="ECO:0008006" key="3">
    <source>
        <dbReference type="Google" id="ProtNLM"/>
    </source>
</evidence>
<dbReference type="EMBL" id="KF831421">
    <property type="protein sequence ID" value="AJG38128.1"/>
    <property type="molecule type" value="Genomic_DNA"/>
</dbReference>
<evidence type="ECO:0000313" key="2">
    <source>
        <dbReference type="EMBL" id="AJG38128.1"/>
    </source>
</evidence>
<reference evidence="2" key="1">
    <citation type="journal article" date="2015" name="Environ. Microbiol.">
        <title>Pressure adaptation is linked to thermal adaptation in salt-saturated marine habitats.</title>
        <authorList>
            <consortium name="The MAMBA Consortium"/>
            <person name="Alcaide M."/>
            <person name="Stogios P.J."/>
            <person name="Lafraya A."/>
            <person name="Tchigvintsev A."/>
            <person name="Flick R."/>
            <person name="Bargiela R."/>
            <person name="Chernikova T.N."/>
            <person name="Reva O.N."/>
            <person name="Hai T."/>
            <person name="Leggewie C.C."/>
            <person name="Katzke N."/>
            <person name="La Cono V."/>
            <person name="Matesanz R."/>
            <person name="Jebbar M."/>
            <person name="Jaeger K.E."/>
            <person name="Yakimov M.M."/>
            <person name="Yakunin A.F."/>
            <person name="Golyshin P.N."/>
            <person name="Golyshina O.V."/>
            <person name="Savchenko A."/>
            <person name="Ferrer M."/>
        </authorList>
    </citation>
    <scope>NUCLEOTIDE SEQUENCE</scope>
</reference>
<evidence type="ECO:0000256" key="1">
    <source>
        <dbReference type="SAM" id="MobiDB-lite"/>
    </source>
</evidence>
<protein>
    <recommendedName>
        <fullName evidence="3">Rubredoxin-like domain-containing protein</fullName>
    </recommendedName>
</protein>